<evidence type="ECO:0000259" key="11">
    <source>
        <dbReference type="Pfam" id="PF00482"/>
    </source>
</evidence>
<evidence type="ECO:0000256" key="6">
    <source>
        <dbReference type="ARBA" id="ARBA00022692"/>
    </source>
</evidence>
<dbReference type="RefSeq" id="WP_126803418.1">
    <property type="nucleotide sequence ID" value="NZ_PIPL01000001.1"/>
</dbReference>
<dbReference type="InterPro" id="IPR001992">
    <property type="entry name" value="T2SS_GspF/T4SS_PilC_CS"/>
</dbReference>
<comment type="subcellular location">
    <subcellularLocation>
        <location evidence="1 9">Cell inner membrane</location>
        <topology evidence="1 9">Multi-pass membrane protein</topology>
    </subcellularLocation>
</comment>
<dbReference type="OrthoDB" id="6235690at2"/>
<evidence type="ECO:0000256" key="9">
    <source>
        <dbReference type="RuleBase" id="RU003923"/>
    </source>
</evidence>
<keyword evidence="6 9" id="KW-0812">Transmembrane</keyword>
<keyword evidence="5" id="KW-0997">Cell inner membrane</keyword>
<reference evidence="12 13" key="1">
    <citation type="journal article" date="2011" name="Front. Microbiol.">
        <title>Genomic signatures of strain selection and enhancement in Bacillus atrophaeus var. globigii, a historical biowarfare simulant.</title>
        <authorList>
            <person name="Gibbons H.S."/>
            <person name="Broomall S.M."/>
            <person name="McNew L.A."/>
            <person name="Daligault H."/>
            <person name="Chapman C."/>
            <person name="Bruce D."/>
            <person name="Karavis M."/>
            <person name="Krepps M."/>
            <person name="McGregor P.A."/>
            <person name="Hong C."/>
            <person name="Park K.H."/>
            <person name="Akmal A."/>
            <person name="Feldman A."/>
            <person name="Lin J.S."/>
            <person name="Chang W.E."/>
            <person name="Higgs B.W."/>
            <person name="Demirev P."/>
            <person name="Lindquist J."/>
            <person name="Liem A."/>
            <person name="Fochler E."/>
            <person name="Read T.D."/>
            <person name="Tapia R."/>
            <person name="Johnson S."/>
            <person name="Bishop-Lilly K.A."/>
            <person name="Detter C."/>
            <person name="Han C."/>
            <person name="Sozhamannan S."/>
            <person name="Rosenzweig C.N."/>
            <person name="Skowronski E.W."/>
        </authorList>
    </citation>
    <scope>NUCLEOTIDE SEQUENCE [LARGE SCALE GENOMIC DNA]</scope>
    <source>
        <strain evidence="12 13">MLST1</strain>
    </source>
</reference>
<keyword evidence="13" id="KW-1185">Reference proteome</keyword>
<name>A0A432W8Y3_9GAMM</name>
<comment type="caution">
    <text evidence="12">The sequence shown here is derived from an EMBL/GenBank/DDBJ whole genome shotgun (WGS) entry which is preliminary data.</text>
</comment>
<dbReference type="InterPro" id="IPR018076">
    <property type="entry name" value="T2SS_GspF_dom"/>
</dbReference>
<feature type="transmembrane region" description="Helical" evidence="10">
    <location>
        <begin position="372"/>
        <end position="392"/>
    </location>
</feature>
<dbReference type="EMBL" id="PIPL01000001">
    <property type="protein sequence ID" value="RUO26610.1"/>
    <property type="molecule type" value="Genomic_DNA"/>
</dbReference>
<keyword evidence="3 9" id="KW-0813">Transport</keyword>
<accession>A0A432W8Y3</accession>
<evidence type="ECO:0000256" key="10">
    <source>
        <dbReference type="SAM" id="Phobius"/>
    </source>
</evidence>
<protein>
    <recommendedName>
        <fullName evidence="11">Type II secretion system protein GspF domain-containing protein</fullName>
    </recommendedName>
</protein>
<dbReference type="PANTHER" id="PTHR30012">
    <property type="entry name" value="GENERAL SECRETION PATHWAY PROTEIN"/>
    <property type="match status" value="1"/>
</dbReference>
<dbReference type="InterPro" id="IPR003004">
    <property type="entry name" value="GspF/PilC"/>
</dbReference>
<dbReference type="GO" id="GO:0005886">
    <property type="term" value="C:plasma membrane"/>
    <property type="evidence" value="ECO:0007669"/>
    <property type="project" value="UniProtKB-SubCell"/>
</dbReference>
<dbReference type="AlphaFoldDB" id="A0A432W8Y3"/>
<gene>
    <name evidence="12" type="ORF">CWE09_07870</name>
</gene>
<dbReference type="Pfam" id="PF00482">
    <property type="entry name" value="T2SSF"/>
    <property type="match status" value="2"/>
</dbReference>
<feature type="transmembrane region" description="Helical" evidence="10">
    <location>
        <begin position="167"/>
        <end position="187"/>
    </location>
</feature>
<feature type="domain" description="Type II secretion system protein GspF" evidence="11">
    <location>
        <begin position="65"/>
        <end position="188"/>
    </location>
</feature>
<organism evidence="12 13">
    <name type="scientific">Aliidiomarina minuta</name>
    <dbReference type="NCBI Taxonomy" id="880057"/>
    <lineage>
        <taxon>Bacteria</taxon>
        <taxon>Pseudomonadati</taxon>
        <taxon>Pseudomonadota</taxon>
        <taxon>Gammaproteobacteria</taxon>
        <taxon>Alteromonadales</taxon>
        <taxon>Idiomarinaceae</taxon>
        <taxon>Aliidiomarina</taxon>
    </lineage>
</organism>
<dbReference type="PROSITE" id="PS00874">
    <property type="entry name" value="T2SP_F"/>
    <property type="match status" value="1"/>
</dbReference>
<dbReference type="PANTHER" id="PTHR30012:SF7">
    <property type="entry name" value="PROTEIN TRANSPORT PROTEIN HOFC HOMOLOG"/>
    <property type="match status" value="1"/>
</dbReference>
<evidence type="ECO:0000313" key="12">
    <source>
        <dbReference type="EMBL" id="RUO26610.1"/>
    </source>
</evidence>
<dbReference type="Gene3D" id="1.20.81.30">
    <property type="entry name" value="Type II secretion system (T2SS), domain F"/>
    <property type="match status" value="2"/>
</dbReference>
<feature type="transmembrane region" description="Helical" evidence="10">
    <location>
        <begin position="219"/>
        <end position="237"/>
    </location>
</feature>
<evidence type="ECO:0000256" key="2">
    <source>
        <dbReference type="ARBA" id="ARBA00005745"/>
    </source>
</evidence>
<proteinExistence type="inferred from homology"/>
<keyword evidence="8 10" id="KW-0472">Membrane</keyword>
<comment type="similarity">
    <text evidence="2 9">Belongs to the GSP F family.</text>
</comment>
<keyword evidence="4" id="KW-1003">Cell membrane</keyword>
<evidence type="ECO:0000256" key="7">
    <source>
        <dbReference type="ARBA" id="ARBA00022989"/>
    </source>
</evidence>
<evidence type="ECO:0000256" key="4">
    <source>
        <dbReference type="ARBA" id="ARBA00022475"/>
    </source>
</evidence>
<evidence type="ECO:0000256" key="5">
    <source>
        <dbReference type="ARBA" id="ARBA00022519"/>
    </source>
</evidence>
<sequence>MRRRLASWRWQGLNKQGLRVSGIAFLPPPALRMQLWQQEIQLIRVRHQSQGSLSKTQRRRWQQQFTHDWLALLKAGIPQLDALHILQRQAAHAQQHQYLSQLISSLQAGHDLATSLQNCSAEFSQQYCRLVAVGEQSGQLPQVLQRLEAQFIATEAQRKKLRKAISYPLLVLAVSLLVFIAMLYLVVPQFASLYQQLQVAVPNSTQRLLDIASWLRQPHSALFFIPLLFGWPVWLILRRLSQQHTRVIRLLYQIPLLGKHLRQSRLLQDISTLCLAYRSSIPLTEACMLTAQSSNDACFAQLWRACARLLGQGSSLHEALQQDQLVDAAYIQNLALGEQSGRLQQQLDFVIQHLQQQLDDAHARLMAMLEPAFLLFTGAMTAALLMALYLPLFQLGQLVS</sequence>
<feature type="domain" description="Type II secretion system protein GspF" evidence="11">
    <location>
        <begin position="272"/>
        <end position="391"/>
    </location>
</feature>
<evidence type="ECO:0000256" key="8">
    <source>
        <dbReference type="ARBA" id="ARBA00023136"/>
    </source>
</evidence>
<dbReference type="InterPro" id="IPR042094">
    <property type="entry name" value="T2SS_GspF_sf"/>
</dbReference>
<dbReference type="Proteomes" id="UP000288293">
    <property type="component" value="Unassembled WGS sequence"/>
</dbReference>
<evidence type="ECO:0000256" key="1">
    <source>
        <dbReference type="ARBA" id="ARBA00004429"/>
    </source>
</evidence>
<keyword evidence="7 10" id="KW-1133">Transmembrane helix</keyword>
<evidence type="ECO:0000256" key="3">
    <source>
        <dbReference type="ARBA" id="ARBA00022448"/>
    </source>
</evidence>
<evidence type="ECO:0000313" key="13">
    <source>
        <dbReference type="Proteomes" id="UP000288293"/>
    </source>
</evidence>
<dbReference type="PRINTS" id="PR00812">
    <property type="entry name" value="BCTERIALGSPF"/>
</dbReference>
<dbReference type="GO" id="GO:0015628">
    <property type="term" value="P:protein secretion by the type II secretion system"/>
    <property type="evidence" value="ECO:0007669"/>
    <property type="project" value="TreeGrafter"/>
</dbReference>